<dbReference type="OrthoDB" id="2616518at2759"/>
<dbReference type="EMBL" id="KN836188">
    <property type="protein sequence ID" value="KIK32569.1"/>
    <property type="molecule type" value="Genomic_DNA"/>
</dbReference>
<dbReference type="InParanoid" id="A0A0D0A310"/>
<evidence type="ECO:0000313" key="1">
    <source>
        <dbReference type="EMBL" id="KIK32569.1"/>
    </source>
</evidence>
<organism evidence="1 2">
    <name type="scientific">Suillus luteus UH-Slu-Lm8-n1</name>
    <dbReference type="NCBI Taxonomy" id="930992"/>
    <lineage>
        <taxon>Eukaryota</taxon>
        <taxon>Fungi</taxon>
        <taxon>Dikarya</taxon>
        <taxon>Basidiomycota</taxon>
        <taxon>Agaricomycotina</taxon>
        <taxon>Agaricomycetes</taxon>
        <taxon>Agaricomycetidae</taxon>
        <taxon>Boletales</taxon>
        <taxon>Suillineae</taxon>
        <taxon>Suillaceae</taxon>
        <taxon>Suillus</taxon>
    </lineage>
</organism>
<reference evidence="2" key="2">
    <citation type="submission" date="2015-01" db="EMBL/GenBank/DDBJ databases">
        <title>Evolutionary Origins and Diversification of the Mycorrhizal Mutualists.</title>
        <authorList>
            <consortium name="DOE Joint Genome Institute"/>
            <consortium name="Mycorrhizal Genomics Consortium"/>
            <person name="Kohler A."/>
            <person name="Kuo A."/>
            <person name="Nagy L.G."/>
            <person name="Floudas D."/>
            <person name="Copeland A."/>
            <person name="Barry K.W."/>
            <person name="Cichocki N."/>
            <person name="Veneault-Fourrey C."/>
            <person name="LaButti K."/>
            <person name="Lindquist E.A."/>
            <person name="Lipzen A."/>
            <person name="Lundell T."/>
            <person name="Morin E."/>
            <person name="Murat C."/>
            <person name="Riley R."/>
            <person name="Ohm R."/>
            <person name="Sun H."/>
            <person name="Tunlid A."/>
            <person name="Henrissat B."/>
            <person name="Grigoriev I.V."/>
            <person name="Hibbett D.S."/>
            <person name="Martin F."/>
        </authorList>
    </citation>
    <scope>NUCLEOTIDE SEQUENCE [LARGE SCALE GENOMIC DNA]</scope>
    <source>
        <strain evidence="2">UH-Slu-Lm8-n1</strain>
    </source>
</reference>
<dbReference type="HOGENOM" id="CLU_931198_0_0_1"/>
<dbReference type="AlphaFoldDB" id="A0A0D0A310"/>
<proteinExistence type="predicted"/>
<accession>A0A0D0A310</accession>
<keyword evidence="2" id="KW-1185">Reference proteome</keyword>
<dbReference type="Proteomes" id="UP000054485">
    <property type="component" value="Unassembled WGS sequence"/>
</dbReference>
<protein>
    <submittedName>
        <fullName evidence="1">Unplaced genomic scaffold CY34scaffold_1057, whole genome shotgun sequence</fullName>
    </submittedName>
</protein>
<evidence type="ECO:0000313" key="2">
    <source>
        <dbReference type="Proteomes" id="UP000054485"/>
    </source>
</evidence>
<gene>
    <name evidence="1" type="ORF">CY34DRAFT_18950</name>
</gene>
<reference evidence="1 2" key="1">
    <citation type="submission" date="2014-04" db="EMBL/GenBank/DDBJ databases">
        <authorList>
            <consortium name="DOE Joint Genome Institute"/>
            <person name="Kuo A."/>
            <person name="Ruytinx J."/>
            <person name="Rineau F."/>
            <person name="Colpaert J."/>
            <person name="Kohler A."/>
            <person name="Nagy L.G."/>
            <person name="Floudas D."/>
            <person name="Copeland A."/>
            <person name="Barry K.W."/>
            <person name="Cichocki N."/>
            <person name="Veneault-Fourrey C."/>
            <person name="LaButti K."/>
            <person name="Lindquist E.A."/>
            <person name="Lipzen A."/>
            <person name="Lundell T."/>
            <person name="Morin E."/>
            <person name="Murat C."/>
            <person name="Sun H."/>
            <person name="Tunlid A."/>
            <person name="Henrissat B."/>
            <person name="Grigoriev I.V."/>
            <person name="Hibbett D.S."/>
            <person name="Martin F."/>
            <person name="Nordberg H.P."/>
            <person name="Cantor M.N."/>
            <person name="Hua S.X."/>
        </authorList>
    </citation>
    <scope>NUCLEOTIDE SEQUENCE [LARGE SCALE GENOMIC DNA]</scope>
    <source>
        <strain evidence="1 2">UH-Slu-Lm8-n1</strain>
    </source>
</reference>
<name>A0A0D0A310_9AGAM</name>
<sequence>MSFRIGYLYTPQTHTEGAAILDWISRSQLTIDAINHSFFKVAHVLPAFAQTLGAEIIYESVYMDMTSQQAEVTPTQLPIPAGWRTLYVCTDDDLVTRPVLQKITQAETEGSVFPSDAGTSQFDGEEFLTAFNDWADPDPSAFGTSSACSLGRQISSSARSPTGTQLLAEVPAEGASSSYYASIQTGFVTFLLTPSVNVASANNQASDASLCAMHPSYLSHRHQIRGSLYAKYFPLAYICLQDVKCLLKMAATSPTHILSGMSFRVGYVHTPPRRAEGATGKSNTHSTAYPGWLEDTLHL</sequence>